<dbReference type="AlphaFoldDB" id="A0A1D6FCC6"/>
<organism evidence="1">
    <name type="scientific">Zea mays</name>
    <name type="common">Maize</name>
    <dbReference type="NCBI Taxonomy" id="4577"/>
    <lineage>
        <taxon>Eukaryota</taxon>
        <taxon>Viridiplantae</taxon>
        <taxon>Streptophyta</taxon>
        <taxon>Embryophyta</taxon>
        <taxon>Tracheophyta</taxon>
        <taxon>Spermatophyta</taxon>
        <taxon>Magnoliopsida</taxon>
        <taxon>Liliopsida</taxon>
        <taxon>Poales</taxon>
        <taxon>Poaceae</taxon>
        <taxon>PACMAD clade</taxon>
        <taxon>Panicoideae</taxon>
        <taxon>Andropogonodae</taxon>
        <taxon>Andropogoneae</taxon>
        <taxon>Tripsacinae</taxon>
        <taxon>Zea</taxon>
    </lineage>
</organism>
<gene>
    <name evidence="1" type="ORF">ZEAMMB73_Zm00001d008386</name>
</gene>
<sequence>MEVQDMSVHCNAAAVPLTMICNTTILPEWSCLYQECR</sequence>
<evidence type="ECO:0000313" key="1">
    <source>
        <dbReference type="EMBL" id="AQK89701.1"/>
    </source>
</evidence>
<proteinExistence type="predicted"/>
<dbReference type="EMBL" id="CM000784">
    <property type="protein sequence ID" value="AQK89701.1"/>
    <property type="molecule type" value="Genomic_DNA"/>
</dbReference>
<reference evidence="1" key="1">
    <citation type="submission" date="2015-12" db="EMBL/GenBank/DDBJ databases">
        <title>Update maize B73 reference genome by single molecule sequencing technologies.</title>
        <authorList>
            <consortium name="Maize Genome Sequencing Project"/>
            <person name="Ware D."/>
        </authorList>
    </citation>
    <scope>NUCLEOTIDE SEQUENCE</scope>
    <source>
        <tissue evidence="1">Seedling</tissue>
    </source>
</reference>
<protein>
    <submittedName>
        <fullName evidence="1">Monocopper oxidase-like protein SKU5</fullName>
    </submittedName>
</protein>
<accession>A0A1D6FCC6</accession>
<name>A0A1D6FCC6_MAIZE</name>